<dbReference type="RefSeq" id="WP_113862555.1">
    <property type="nucleotide sequence ID" value="NZ_QNRO01000008.1"/>
</dbReference>
<evidence type="ECO:0000313" key="2">
    <source>
        <dbReference type="EMBL" id="RBP30020.1"/>
    </source>
</evidence>
<dbReference type="InterPro" id="IPR050177">
    <property type="entry name" value="Lipid_A_modif_metabolic_enz"/>
</dbReference>
<dbReference type="SUPFAM" id="SSF51735">
    <property type="entry name" value="NAD(P)-binding Rossmann-fold domains"/>
    <property type="match status" value="1"/>
</dbReference>
<dbReference type="PRINTS" id="PR01713">
    <property type="entry name" value="NUCEPIMERASE"/>
</dbReference>
<dbReference type="PANTHER" id="PTHR43245:SF13">
    <property type="entry name" value="UDP-D-APIOSE_UDP-D-XYLOSE SYNTHASE 2"/>
    <property type="match status" value="1"/>
</dbReference>
<dbReference type="Gene3D" id="3.90.25.10">
    <property type="entry name" value="UDP-galactose 4-epimerase, domain 1"/>
    <property type="match status" value="1"/>
</dbReference>
<dbReference type="AlphaFoldDB" id="A0A366GQZ6"/>
<accession>A0A366GQZ6</accession>
<comment type="caution">
    <text evidence="2">The sequence shown here is derived from an EMBL/GenBank/DDBJ whole genome shotgun (WGS) entry which is preliminary data.</text>
</comment>
<organism evidence="2 3">
    <name type="scientific">Marinobacter pelagius</name>
    <dbReference type="NCBI Taxonomy" id="379482"/>
    <lineage>
        <taxon>Bacteria</taxon>
        <taxon>Pseudomonadati</taxon>
        <taxon>Pseudomonadota</taxon>
        <taxon>Gammaproteobacteria</taxon>
        <taxon>Pseudomonadales</taxon>
        <taxon>Marinobacteraceae</taxon>
        <taxon>Marinobacter</taxon>
    </lineage>
</organism>
<dbReference type="Pfam" id="PF01370">
    <property type="entry name" value="Epimerase"/>
    <property type="match status" value="1"/>
</dbReference>
<protein>
    <submittedName>
        <fullName evidence="2">UDP-N-acetylglucosamine 4-epimerase</fullName>
    </submittedName>
</protein>
<dbReference type="PANTHER" id="PTHR43245">
    <property type="entry name" value="BIFUNCTIONAL POLYMYXIN RESISTANCE PROTEIN ARNA"/>
    <property type="match status" value="1"/>
</dbReference>
<evidence type="ECO:0000259" key="1">
    <source>
        <dbReference type="Pfam" id="PF01370"/>
    </source>
</evidence>
<dbReference type="Proteomes" id="UP000252995">
    <property type="component" value="Unassembled WGS sequence"/>
</dbReference>
<proteinExistence type="predicted"/>
<dbReference type="InterPro" id="IPR036291">
    <property type="entry name" value="NAD(P)-bd_dom_sf"/>
</dbReference>
<name>A0A366GQZ6_9GAMM</name>
<gene>
    <name evidence="2" type="ORF">DET50_10864</name>
</gene>
<dbReference type="OrthoDB" id="9803010at2"/>
<reference evidence="2 3" key="1">
    <citation type="submission" date="2018-06" db="EMBL/GenBank/DDBJ databases">
        <title>Freshwater and sediment microbial communities from various areas in North America, analyzing microbe dynamics in response to fracking.</title>
        <authorList>
            <person name="Lamendella R."/>
        </authorList>
    </citation>
    <scope>NUCLEOTIDE SEQUENCE [LARGE SCALE GENOMIC DNA]</scope>
    <source>
        <strain evidence="2 3">114J</strain>
    </source>
</reference>
<feature type="domain" description="NAD-dependent epimerase/dehydratase" evidence="1">
    <location>
        <begin position="19"/>
        <end position="264"/>
    </location>
</feature>
<dbReference type="EMBL" id="QNRO01000008">
    <property type="protein sequence ID" value="RBP30020.1"/>
    <property type="molecule type" value="Genomic_DNA"/>
</dbReference>
<evidence type="ECO:0000313" key="3">
    <source>
        <dbReference type="Proteomes" id="UP000252995"/>
    </source>
</evidence>
<dbReference type="InterPro" id="IPR001509">
    <property type="entry name" value="Epimerase_deHydtase"/>
</dbReference>
<dbReference type="Gene3D" id="3.40.50.720">
    <property type="entry name" value="NAD(P)-binding Rossmann-like Domain"/>
    <property type="match status" value="1"/>
</dbReference>
<sequence length="343" mass="38458">MSERFVQCQRELRESPKVWLITGVAGFIGSNLLEWLLENKQTVIGIDNFATGYAENLADVRESVGPDNWKNFQFIEGDIRDLQTCRDIVRGVDHVLHQAGLDSPQWSIKDPVGCHDVNVKGFLNMMVASRDEGVSSFTYAVSSACYGDHQSEVKREDRTGSPMFPAAVTNRINELYADVFARNYRFRPIGLRYFDVFGPRQNTGGHEVPVISRWISSMLSGKKVAIPGDGEVRRDFCYVGNVVEANILAALASDDAKAQVYNVGVGVGTTLNELFDFLRFELSALYQDYLHSPEYTLHDVDYDYSECADIGKAREFLGYTPAFDLRSGLSAASSWFVHRNMAK</sequence>